<reference evidence="2 3" key="1">
    <citation type="submission" date="2023-11" db="EMBL/GenBank/DDBJ databases">
        <title>MicrobeMod: A computational toolkit for identifying prokaryotic methylation and restriction-modification with nanopore sequencing.</title>
        <authorList>
            <person name="Crits-Christoph A."/>
            <person name="Kang S.C."/>
            <person name="Lee H."/>
            <person name="Ostrov N."/>
        </authorList>
    </citation>
    <scope>NUCLEOTIDE SEQUENCE [LARGE SCALE GENOMIC DNA]</scope>
    <source>
        <strain evidence="2 3">ATCC 25935</strain>
    </source>
</reference>
<dbReference type="Proteomes" id="UP001326110">
    <property type="component" value="Chromosome"/>
</dbReference>
<evidence type="ECO:0000256" key="1">
    <source>
        <dbReference type="SAM" id="Phobius"/>
    </source>
</evidence>
<keyword evidence="3" id="KW-1185">Reference proteome</keyword>
<feature type="transmembrane region" description="Helical" evidence="1">
    <location>
        <begin position="12"/>
        <end position="31"/>
    </location>
</feature>
<dbReference type="RefSeq" id="WP_019920487.1">
    <property type="nucleotide sequence ID" value="NZ_CP140152.1"/>
</dbReference>
<dbReference type="EMBL" id="CP140152">
    <property type="protein sequence ID" value="WQH03052.1"/>
    <property type="molecule type" value="Genomic_DNA"/>
</dbReference>
<evidence type="ECO:0000313" key="2">
    <source>
        <dbReference type="EMBL" id="WQH03052.1"/>
    </source>
</evidence>
<accession>A0ABZ0XV07</accession>
<dbReference type="GeneID" id="43162380"/>
<gene>
    <name evidence="2" type="ORF">SR858_18555</name>
</gene>
<keyword evidence="1" id="KW-1133">Transmembrane helix</keyword>
<feature type="transmembrane region" description="Helical" evidence="1">
    <location>
        <begin position="108"/>
        <end position="127"/>
    </location>
</feature>
<feature type="transmembrane region" description="Helical" evidence="1">
    <location>
        <begin position="43"/>
        <end position="60"/>
    </location>
</feature>
<name>A0ABZ0XV07_9BURK</name>
<protein>
    <submittedName>
        <fullName evidence="2">Uncharacterized protein</fullName>
    </submittedName>
</protein>
<sequence length="150" mass="16946">MNHRFDSWPALPHPVIAVMLGVAICAVPVILPHFDLANLAANLFSYCFACVLAYPFAALLRHRITNVVLLWAVASLLMLAACFYHTNIMAETANALWPQRRDATLAKFLFNLPQVTLGVLGWWILVIRPDRRAPVVREEDDELLEPEDKQ</sequence>
<keyword evidence="1" id="KW-0812">Transmembrane</keyword>
<evidence type="ECO:0000313" key="3">
    <source>
        <dbReference type="Proteomes" id="UP001326110"/>
    </source>
</evidence>
<feature type="transmembrane region" description="Helical" evidence="1">
    <location>
        <begin position="67"/>
        <end position="88"/>
    </location>
</feature>
<keyword evidence="1" id="KW-0472">Membrane</keyword>
<proteinExistence type="predicted"/>
<organism evidence="2 3">
    <name type="scientific">Duganella zoogloeoides</name>
    <dbReference type="NCBI Taxonomy" id="75659"/>
    <lineage>
        <taxon>Bacteria</taxon>
        <taxon>Pseudomonadati</taxon>
        <taxon>Pseudomonadota</taxon>
        <taxon>Betaproteobacteria</taxon>
        <taxon>Burkholderiales</taxon>
        <taxon>Oxalobacteraceae</taxon>
        <taxon>Telluria group</taxon>
        <taxon>Duganella</taxon>
    </lineage>
</organism>